<dbReference type="Proteomes" id="UP000054408">
    <property type="component" value="Unassembled WGS sequence"/>
</dbReference>
<name>A0A0L0DQ17_THETB</name>
<dbReference type="Gene3D" id="3.40.50.300">
    <property type="entry name" value="P-loop containing nucleotide triphosphate hydrolases"/>
    <property type="match status" value="1"/>
</dbReference>
<keyword evidence="2" id="KW-1185">Reference proteome</keyword>
<dbReference type="OrthoDB" id="9995306at2759"/>
<dbReference type="RefSeq" id="XP_013753695.1">
    <property type="nucleotide sequence ID" value="XM_013898241.1"/>
</dbReference>
<gene>
    <name evidence="1" type="ORF">AMSG_10119</name>
</gene>
<accession>A0A0L0DQ17</accession>
<protein>
    <submittedName>
        <fullName evidence="1">Uncharacterized protein</fullName>
    </submittedName>
</protein>
<evidence type="ECO:0000313" key="2">
    <source>
        <dbReference type="Proteomes" id="UP000054408"/>
    </source>
</evidence>
<proteinExistence type="predicted"/>
<reference evidence="1 2" key="1">
    <citation type="submission" date="2010-05" db="EMBL/GenBank/DDBJ databases">
        <title>The Genome Sequence of Thecamonas trahens ATCC 50062.</title>
        <authorList>
            <consortium name="The Broad Institute Genome Sequencing Platform"/>
            <person name="Russ C."/>
            <person name="Cuomo C."/>
            <person name="Shea T."/>
            <person name="Young S.K."/>
            <person name="Zeng Q."/>
            <person name="Koehrsen M."/>
            <person name="Haas B."/>
            <person name="Borodovsky M."/>
            <person name="Guigo R."/>
            <person name="Alvarado L."/>
            <person name="Berlin A."/>
            <person name="Bochicchio J."/>
            <person name="Borenstein D."/>
            <person name="Chapman S."/>
            <person name="Chen Z."/>
            <person name="Freedman E."/>
            <person name="Gellesch M."/>
            <person name="Goldberg J."/>
            <person name="Griggs A."/>
            <person name="Gujja S."/>
            <person name="Heilman E."/>
            <person name="Heiman D."/>
            <person name="Hepburn T."/>
            <person name="Howarth C."/>
            <person name="Jen D."/>
            <person name="Larson L."/>
            <person name="Mehta T."/>
            <person name="Park D."/>
            <person name="Pearson M."/>
            <person name="Roberts A."/>
            <person name="Saif S."/>
            <person name="Shenoy N."/>
            <person name="Sisk P."/>
            <person name="Stolte C."/>
            <person name="Sykes S."/>
            <person name="Thomson T."/>
            <person name="Walk T."/>
            <person name="White J."/>
            <person name="Yandava C."/>
            <person name="Burger G."/>
            <person name="Gray M.W."/>
            <person name="Holland P.W.H."/>
            <person name="King N."/>
            <person name="Lang F.B.F."/>
            <person name="Roger A.J."/>
            <person name="Ruiz-Trillo I."/>
            <person name="Lander E."/>
            <person name="Nusbaum C."/>
        </authorList>
    </citation>
    <scope>NUCLEOTIDE SEQUENCE [LARGE SCALE GENOMIC DNA]</scope>
    <source>
        <strain evidence="1 2">ATCC 50062</strain>
    </source>
</reference>
<evidence type="ECO:0000313" key="1">
    <source>
        <dbReference type="EMBL" id="KNC54397.1"/>
    </source>
</evidence>
<dbReference type="GeneID" id="25568422"/>
<organism evidence="1 2">
    <name type="scientific">Thecamonas trahens ATCC 50062</name>
    <dbReference type="NCBI Taxonomy" id="461836"/>
    <lineage>
        <taxon>Eukaryota</taxon>
        <taxon>Apusozoa</taxon>
        <taxon>Apusomonadida</taxon>
        <taxon>Apusomonadidae</taxon>
        <taxon>Thecamonas</taxon>
    </lineage>
</organism>
<sequence>MAFAELEAVLGWPRGPFVEPTVVAVVGEAAASAFDPALVVVEGLDALVYGVGYDDAEVLGLFARLHEWSAGDDGGRGGRARCLVVTATSGTATLAMDLAVLRSDYVLTVAPLATGYSREVHGSIAVAAAPEASGVVGRVVHYKAADGASRFFLKGR</sequence>
<dbReference type="EMBL" id="GL349489">
    <property type="protein sequence ID" value="KNC54397.1"/>
    <property type="molecule type" value="Genomic_DNA"/>
</dbReference>
<dbReference type="AlphaFoldDB" id="A0A0L0DQ17"/>
<dbReference type="InterPro" id="IPR027417">
    <property type="entry name" value="P-loop_NTPase"/>
</dbReference>